<dbReference type="AlphaFoldDB" id="A0AAV7YFX2"/>
<feature type="coiled-coil region" evidence="1">
    <location>
        <begin position="24"/>
        <end position="58"/>
    </location>
</feature>
<proteinExistence type="predicted"/>
<evidence type="ECO:0000256" key="2">
    <source>
        <dbReference type="SAM" id="MobiDB-lite"/>
    </source>
</evidence>
<reference evidence="3" key="1">
    <citation type="submission" date="2022-08" db="EMBL/GenBank/DDBJ databases">
        <title>Novel sulphate-reducing endosymbionts in the free-living metamonad Anaeramoeba.</title>
        <authorList>
            <person name="Jerlstrom-Hultqvist J."/>
            <person name="Cepicka I."/>
            <person name="Gallot-Lavallee L."/>
            <person name="Salas-Leiva D."/>
            <person name="Curtis B.A."/>
            <person name="Zahonova K."/>
            <person name="Pipaliya S."/>
            <person name="Dacks J."/>
            <person name="Roger A.J."/>
        </authorList>
    </citation>
    <scope>NUCLEOTIDE SEQUENCE</scope>
    <source>
        <strain evidence="3">Busselton2</strain>
    </source>
</reference>
<organism evidence="3 4">
    <name type="scientific">Anaeramoeba flamelloides</name>
    <dbReference type="NCBI Taxonomy" id="1746091"/>
    <lineage>
        <taxon>Eukaryota</taxon>
        <taxon>Metamonada</taxon>
        <taxon>Anaeramoebidae</taxon>
        <taxon>Anaeramoeba</taxon>
    </lineage>
</organism>
<keyword evidence="1" id="KW-0175">Coiled coil</keyword>
<feature type="coiled-coil region" evidence="1">
    <location>
        <begin position="217"/>
        <end position="294"/>
    </location>
</feature>
<gene>
    <name evidence="3" type="ORF">M0812_28823</name>
</gene>
<evidence type="ECO:0000313" key="3">
    <source>
        <dbReference type="EMBL" id="KAJ3426369.1"/>
    </source>
</evidence>
<accession>A0AAV7YFX2</accession>
<dbReference type="Proteomes" id="UP001146793">
    <property type="component" value="Unassembled WGS sequence"/>
</dbReference>
<feature type="coiled-coil region" evidence="1">
    <location>
        <begin position="582"/>
        <end position="616"/>
    </location>
</feature>
<feature type="coiled-coil region" evidence="1">
    <location>
        <begin position="96"/>
        <end position="179"/>
    </location>
</feature>
<evidence type="ECO:0000256" key="1">
    <source>
        <dbReference type="SAM" id="Coils"/>
    </source>
</evidence>
<dbReference type="EMBL" id="JANTQA010000070">
    <property type="protein sequence ID" value="KAJ3426369.1"/>
    <property type="molecule type" value="Genomic_DNA"/>
</dbReference>
<feature type="coiled-coil region" evidence="1">
    <location>
        <begin position="685"/>
        <end position="719"/>
    </location>
</feature>
<name>A0AAV7YFX2_9EUKA</name>
<feature type="compositionally biased region" description="Low complexity" evidence="2">
    <location>
        <begin position="315"/>
        <end position="332"/>
    </location>
</feature>
<feature type="compositionally biased region" description="Low complexity" evidence="2">
    <location>
        <begin position="298"/>
        <end position="308"/>
    </location>
</feature>
<comment type="caution">
    <text evidence="3">The sequence shown here is derived from an EMBL/GenBank/DDBJ whole genome shotgun (WGS) entry which is preliminary data.</text>
</comment>
<evidence type="ECO:0000313" key="4">
    <source>
        <dbReference type="Proteomes" id="UP001146793"/>
    </source>
</evidence>
<feature type="region of interest" description="Disordered" evidence="2">
    <location>
        <begin position="298"/>
        <end position="332"/>
    </location>
</feature>
<protein>
    <submittedName>
        <fullName evidence="3">Uncharacterized protein</fullName>
    </submittedName>
</protein>
<sequence>MYATINSSKLERTQSWKDSMNLQLKRQEKRLMEVFLELRETKKQNSKYQKKIKQLKKKKYTNNNKEDWTLTKRGRSKIKYALEETENSLSLCEKHNLKLKKKIDNLKESNQIEIKELKQNIEKLEKSISQNETQSEREKELEIEINEYEEKNKFFNHKKKEFQDIIKKQKLEIEELKNKLTNSGKFLRSESSENSGLVDANDLKSLQNLQIEKDQKIETLTFEIKEFRKEISELLENQNDLEQSWKLVHNKTNQEKKELEVLLENQKKNQFNMEKNFEKEREVLQQIIKEQKIQIKNSSLNNNYQDNNSNDDENTNTTNNNSSNNSNNNNNNANIQKLKLEIVELKNEKTKLEKKNRNMEKVIALNNQKQKEYQTKIEQFTLKSELYNKVASSELNEYKEKLIQQESQIGVLKEQLQENNIRRGSETRVYETKNKEKNREIENLKDQITEIVNNNNIKENKFLQKIQDLTNELEKNKTIIRQKKNQWSSTNRQIEDLESNLKLDIQKINEKVNIIVNMTNNSKQLRKWKGLKDLQEFTEKIQINLDYNHQQLALRQKENDYKLLSGMMNNHIQEKTILKKSIKMREKNIEKLQESITKLHDRLTLLKKKNTKLQKQIQKQSNPRNENNKQYSKKEDLLKIKELTNSLREKNLQLKEYMKISERAKQIKKITSEASLNNFSQKDLLLKLTNSLSNSKIKIKDLQEELENVSKMNNQNTNNNINDFFDINDIDHSNNPLIQKYLNDQQAFIFELDQIDSLLF</sequence>